<organism evidence="3 4">
    <name type="scientific">Nicrophorus vespilloides</name>
    <name type="common">Boreal carrion beetle</name>
    <dbReference type="NCBI Taxonomy" id="110193"/>
    <lineage>
        <taxon>Eukaryota</taxon>
        <taxon>Metazoa</taxon>
        <taxon>Ecdysozoa</taxon>
        <taxon>Arthropoda</taxon>
        <taxon>Hexapoda</taxon>
        <taxon>Insecta</taxon>
        <taxon>Pterygota</taxon>
        <taxon>Neoptera</taxon>
        <taxon>Endopterygota</taxon>
        <taxon>Coleoptera</taxon>
        <taxon>Polyphaga</taxon>
        <taxon>Staphyliniformia</taxon>
        <taxon>Silphidae</taxon>
        <taxon>Nicrophorinae</taxon>
        <taxon>Nicrophorus</taxon>
    </lineage>
</organism>
<dbReference type="RefSeq" id="XP_017783270.1">
    <property type="nucleotide sequence ID" value="XM_017927781.1"/>
</dbReference>
<gene>
    <name evidence="4" type="primary">LOC108567366</name>
</gene>
<dbReference type="Proteomes" id="UP000695000">
    <property type="component" value="Unplaced"/>
</dbReference>
<evidence type="ECO:0000256" key="1">
    <source>
        <dbReference type="ARBA" id="ARBA00022460"/>
    </source>
</evidence>
<evidence type="ECO:0000256" key="2">
    <source>
        <dbReference type="PROSITE-ProRule" id="PRU00497"/>
    </source>
</evidence>
<dbReference type="InterPro" id="IPR000618">
    <property type="entry name" value="Insect_cuticle"/>
</dbReference>
<dbReference type="PANTHER" id="PTHR10380">
    <property type="entry name" value="CUTICLE PROTEIN"/>
    <property type="match status" value="1"/>
</dbReference>
<dbReference type="Pfam" id="PF00379">
    <property type="entry name" value="Chitin_bind_4"/>
    <property type="match status" value="1"/>
</dbReference>
<dbReference type="GeneID" id="108567366"/>
<sequence>MFYAVTANEVGILLQEAEINQYGSYKFNYESEDGTKVSQTGSLKNVNNKDVQIAEGSYSYHGDDGKDVVVKYVADENGNRPIGDNIPASIFSCVFSMSVCDLKLYPGIWHHQLL</sequence>
<dbReference type="PANTHER" id="PTHR10380:SF173">
    <property type="entry name" value="CUTICULAR PROTEIN 47EF, ISOFORM C-RELATED"/>
    <property type="match status" value="1"/>
</dbReference>
<name>A0ABM1N8X0_NICVS</name>
<accession>A0ABM1N8X0</accession>
<protein>
    <submittedName>
        <fullName evidence="4">Endocuticle structural glycoprotein SgAbd-5-like</fullName>
    </submittedName>
</protein>
<keyword evidence="1 2" id="KW-0193">Cuticle</keyword>
<evidence type="ECO:0000313" key="3">
    <source>
        <dbReference type="Proteomes" id="UP000695000"/>
    </source>
</evidence>
<reference evidence="4" key="1">
    <citation type="submission" date="2025-08" db="UniProtKB">
        <authorList>
            <consortium name="RefSeq"/>
        </authorList>
    </citation>
    <scope>IDENTIFICATION</scope>
    <source>
        <tissue evidence="4">Whole Larva</tissue>
    </source>
</reference>
<keyword evidence="3" id="KW-1185">Reference proteome</keyword>
<proteinExistence type="predicted"/>
<evidence type="ECO:0000313" key="4">
    <source>
        <dbReference type="RefSeq" id="XP_017783270.1"/>
    </source>
</evidence>
<dbReference type="InterPro" id="IPR050468">
    <property type="entry name" value="Cuticle_Struct_Prot"/>
</dbReference>
<dbReference type="PROSITE" id="PS51155">
    <property type="entry name" value="CHIT_BIND_RR_2"/>
    <property type="match status" value="1"/>
</dbReference>
<dbReference type="PRINTS" id="PR00947">
    <property type="entry name" value="CUTICLE"/>
</dbReference>